<dbReference type="EMBL" id="MVCE01000003">
    <property type="protein sequence ID" value="PGF33934.1"/>
    <property type="molecule type" value="Genomic_DNA"/>
</dbReference>
<evidence type="ECO:0000256" key="1">
    <source>
        <dbReference type="SAM" id="MobiDB-lite"/>
    </source>
</evidence>
<gene>
    <name evidence="2" type="ORF">B1B09_08565</name>
</gene>
<evidence type="ECO:0000313" key="2">
    <source>
        <dbReference type="EMBL" id="PGF33934.1"/>
    </source>
</evidence>
<comment type="caution">
    <text evidence="2">The sequence shown here is derived from an EMBL/GenBank/DDBJ whole genome shotgun (WGS) entry which is preliminary data.</text>
</comment>
<reference evidence="2 3" key="1">
    <citation type="submission" date="2017-02" db="EMBL/GenBank/DDBJ databases">
        <title>Prevalence of linear plasmids in Cutibacterium acnes isolates obtained from cancerous prostatic tissue.</title>
        <authorList>
            <person name="Davidsson S."/>
            <person name="Bruggemann H."/>
        </authorList>
    </citation>
    <scope>NUCLEOTIDE SEQUENCE [LARGE SCALE GENOMIC DNA]</scope>
    <source>
        <strain evidence="2 3">11-78</strain>
    </source>
</reference>
<proteinExistence type="predicted"/>
<organism evidence="2 3">
    <name type="scientific">Cutibacterium acnes</name>
    <name type="common">Propionibacterium acnes</name>
    <dbReference type="NCBI Taxonomy" id="1747"/>
    <lineage>
        <taxon>Bacteria</taxon>
        <taxon>Bacillati</taxon>
        <taxon>Actinomycetota</taxon>
        <taxon>Actinomycetes</taxon>
        <taxon>Propionibacteriales</taxon>
        <taxon>Propionibacteriaceae</taxon>
        <taxon>Cutibacterium</taxon>
    </lineage>
</organism>
<feature type="compositionally biased region" description="Basic and acidic residues" evidence="1">
    <location>
        <begin position="24"/>
        <end position="37"/>
    </location>
</feature>
<dbReference type="Proteomes" id="UP000226191">
    <property type="component" value="Unassembled WGS sequence"/>
</dbReference>
<sequence>MRCKADGNGLVYSSPDQVSDDACTQDRRADNRGRDSGVEGAADDVLDGCLLEMDAPSDEKSCLGGDLSFDEFELRDGPEGGVQCGGDDRHGGGSCQVLVDTSSDEVCDDRVLERG</sequence>
<protein>
    <submittedName>
        <fullName evidence="2">Uncharacterized protein</fullName>
    </submittedName>
</protein>
<name>A0AA44QHZ2_CUTAC</name>
<feature type="region of interest" description="Disordered" evidence="1">
    <location>
        <begin position="1"/>
        <end position="41"/>
    </location>
</feature>
<dbReference type="AlphaFoldDB" id="A0AA44QHZ2"/>
<evidence type="ECO:0000313" key="3">
    <source>
        <dbReference type="Proteomes" id="UP000226191"/>
    </source>
</evidence>
<accession>A0AA44QHZ2</accession>